<dbReference type="OrthoDB" id="1726534at2759"/>
<dbReference type="AlphaFoldDB" id="A0A2G9HLN9"/>
<name>A0A2G9HLN9_9LAMI</name>
<keyword evidence="2" id="KW-1185">Reference proteome</keyword>
<proteinExistence type="predicted"/>
<reference evidence="2" key="1">
    <citation type="journal article" date="2018" name="Gigascience">
        <title>Genome assembly of the Pink Ipe (Handroanthus impetiginosus, Bignoniaceae), a highly valued, ecologically keystone Neotropical timber forest tree.</title>
        <authorList>
            <person name="Silva-Junior O.B."/>
            <person name="Grattapaglia D."/>
            <person name="Novaes E."/>
            <person name="Collevatti R.G."/>
        </authorList>
    </citation>
    <scope>NUCLEOTIDE SEQUENCE [LARGE SCALE GENOMIC DNA]</scope>
    <source>
        <strain evidence="2">cv. UFG-1</strain>
    </source>
</reference>
<comment type="caution">
    <text evidence="1">The sequence shown here is derived from an EMBL/GenBank/DDBJ whole genome shotgun (WGS) entry which is preliminary data.</text>
</comment>
<dbReference type="Gene3D" id="3.30.160.20">
    <property type="match status" value="1"/>
</dbReference>
<accession>A0A2G9HLN9</accession>
<evidence type="ECO:0000313" key="1">
    <source>
        <dbReference type="EMBL" id="PIN18424.1"/>
    </source>
</evidence>
<gene>
    <name evidence="1" type="ORF">CDL12_08924</name>
</gene>
<dbReference type="EMBL" id="NKXS01001466">
    <property type="protein sequence ID" value="PIN18424.1"/>
    <property type="molecule type" value="Genomic_DNA"/>
</dbReference>
<evidence type="ECO:0000313" key="2">
    <source>
        <dbReference type="Proteomes" id="UP000231279"/>
    </source>
</evidence>
<sequence>MKKGGPRTSLYALCKKLQWPMPTFNTMEQKSRTLIQIGDTTGFNSFESQISLHIPDFGKIELIGEARTDKKSSFDSAALVMLYELERQGKIIIGE</sequence>
<dbReference type="STRING" id="429701.A0A2G9HLN9"/>
<protein>
    <submittedName>
        <fullName evidence="1">Uncharacterized protein</fullName>
    </submittedName>
</protein>
<organism evidence="1 2">
    <name type="scientific">Handroanthus impetiginosus</name>
    <dbReference type="NCBI Taxonomy" id="429701"/>
    <lineage>
        <taxon>Eukaryota</taxon>
        <taxon>Viridiplantae</taxon>
        <taxon>Streptophyta</taxon>
        <taxon>Embryophyta</taxon>
        <taxon>Tracheophyta</taxon>
        <taxon>Spermatophyta</taxon>
        <taxon>Magnoliopsida</taxon>
        <taxon>eudicotyledons</taxon>
        <taxon>Gunneridae</taxon>
        <taxon>Pentapetalae</taxon>
        <taxon>asterids</taxon>
        <taxon>lamiids</taxon>
        <taxon>Lamiales</taxon>
        <taxon>Bignoniaceae</taxon>
        <taxon>Crescentiina</taxon>
        <taxon>Tabebuia alliance</taxon>
        <taxon>Handroanthus</taxon>
    </lineage>
</organism>
<dbReference type="Proteomes" id="UP000231279">
    <property type="component" value="Unassembled WGS sequence"/>
</dbReference>